<proteinExistence type="predicted"/>
<name>A0A3S4MH23_ECOLX</name>
<accession>A0A3S4MH23</accession>
<evidence type="ECO:0000256" key="1">
    <source>
        <dbReference type="SAM" id="MobiDB-lite"/>
    </source>
</evidence>
<gene>
    <name evidence="2" type="primary">yfjQ_3</name>
    <name evidence="2" type="ORF">NCTC9702_01016</name>
</gene>
<dbReference type="InterPro" id="IPR026325">
    <property type="entry name" value="DUF932"/>
</dbReference>
<dbReference type="EMBL" id="LR134246">
    <property type="protein sequence ID" value="VED33845.1"/>
    <property type="molecule type" value="Genomic_DNA"/>
</dbReference>
<evidence type="ECO:0000313" key="3">
    <source>
        <dbReference type="Proteomes" id="UP000277930"/>
    </source>
</evidence>
<dbReference type="AlphaFoldDB" id="A0A3S4MH23"/>
<dbReference type="Pfam" id="PF06067">
    <property type="entry name" value="DUF932"/>
    <property type="match status" value="1"/>
</dbReference>
<organism evidence="2 3">
    <name type="scientific">Escherichia coli</name>
    <dbReference type="NCBI Taxonomy" id="562"/>
    <lineage>
        <taxon>Bacteria</taxon>
        <taxon>Pseudomonadati</taxon>
        <taxon>Pseudomonadota</taxon>
        <taxon>Gammaproteobacteria</taxon>
        <taxon>Enterobacterales</taxon>
        <taxon>Enterobacteriaceae</taxon>
        <taxon>Escherichia</taxon>
    </lineage>
</organism>
<protein>
    <submittedName>
        <fullName evidence="2">CP4-57 prophage protein</fullName>
    </submittedName>
</protein>
<evidence type="ECO:0000313" key="2">
    <source>
        <dbReference type="EMBL" id="VED33845.1"/>
    </source>
</evidence>
<feature type="region of interest" description="Disordered" evidence="1">
    <location>
        <begin position="130"/>
        <end position="149"/>
    </location>
</feature>
<sequence length="149" mass="17169">MQLASRFGHVNQIRRERPLTREELMYHVPSIFGEDRHTSRSERYAYIPTITVLENLQREGFQPFFACQTRVRDQSRREYTKHMLRLRRAGQITGQHVPEIILLNSHDGSSQLPDVTRIFSCHLHQWPGLRSVAGRSPGAPPGKRGGQGD</sequence>
<dbReference type="Proteomes" id="UP000277930">
    <property type="component" value="Chromosome 1"/>
</dbReference>
<reference evidence="2 3" key="1">
    <citation type="submission" date="2018-12" db="EMBL/GenBank/DDBJ databases">
        <authorList>
            <consortium name="Pathogen Informatics"/>
        </authorList>
    </citation>
    <scope>NUCLEOTIDE SEQUENCE [LARGE SCALE GENOMIC DNA]</scope>
    <source>
        <strain evidence="2 3">NCTC9702</strain>
    </source>
</reference>